<keyword evidence="2" id="KW-1185">Reference proteome</keyword>
<dbReference type="Proteomes" id="UP000027395">
    <property type="component" value="Plasmid pPA79"/>
</dbReference>
<geneLocation type="plasmid" evidence="1 2">
    <name>pPA79</name>
</geneLocation>
<accession>A0A073C9V7</accession>
<protein>
    <submittedName>
        <fullName evidence="1">Uncharacterized protein</fullName>
    </submittedName>
</protein>
<dbReference type="HOGENOM" id="CLU_2317770_0_0_3"/>
<proteinExistence type="predicted"/>
<dbReference type="AlphaFoldDB" id="A0A073C9V7"/>
<name>A0A073C9V7_PLAA1</name>
<evidence type="ECO:0000313" key="1">
    <source>
        <dbReference type="EMBL" id="KEI65124.1"/>
    </source>
</evidence>
<keyword evidence="1" id="KW-0614">Plasmid</keyword>
<reference evidence="1 2" key="1">
    <citation type="journal article" date="2014" name="Appl. Environ. Microbiol.">
        <title>Elucidation of insertion elements encoded on plasmids and in vitro construction of shuttle vectors from the toxic cyanobacterium Planktothrix.</title>
        <authorList>
            <person name="Christiansen G."/>
            <person name="Goesmann A."/>
            <person name="Kurmayer R."/>
        </authorList>
    </citation>
    <scope>NUCLEOTIDE SEQUENCE [LARGE SCALE GENOMIC DNA]</scope>
    <source>
        <strain evidence="1 2">NIVA-CYA 126/8</strain>
        <plasmid evidence="1">pPA79</plasmid>
    </source>
</reference>
<dbReference type="PATRIC" id="fig|388467.6.peg.4825"/>
<gene>
    <name evidence="1" type="ORF">A19Y_8017</name>
</gene>
<dbReference type="EMBL" id="CM002808">
    <property type="protein sequence ID" value="KEI65124.1"/>
    <property type="molecule type" value="Genomic_DNA"/>
</dbReference>
<evidence type="ECO:0000313" key="2">
    <source>
        <dbReference type="Proteomes" id="UP000027395"/>
    </source>
</evidence>
<organism evidence="1 2">
    <name type="scientific">Planktothrix agardhii (strain NIVA-CYA 126/8)</name>
    <dbReference type="NCBI Taxonomy" id="388467"/>
    <lineage>
        <taxon>Bacteria</taxon>
        <taxon>Bacillati</taxon>
        <taxon>Cyanobacteriota</taxon>
        <taxon>Cyanophyceae</taxon>
        <taxon>Oscillatoriophycideae</taxon>
        <taxon>Oscillatoriales</taxon>
        <taxon>Microcoleaceae</taxon>
        <taxon>Planktothrix</taxon>
    </lineage>
</organism>
<dbReference type="RefSeq" id="WP_042158673.1">
    <property type="nucleotide sequence ID" value="NZ_CM002808.1"/>
</dbReference>
<sequence length="99" mass="10981">MAYRIKINGVVAVVENGVWTSSTPHYAEILNNMLAIEKMGAIDPDSPFFWLNSPATPDPDWLIATEMAKSFDGVVMDDPLPRAPLIIDGEEIDESEILY</sequence>